<comment type="caution">
    <text evidence="8">The sequence shown here is derived from an EMBL/GenBank/DDBJ whole genome shotgun (WGS) entry which is preliminary data.</text>
</comment>
<feature type="compositionally biased region" description="Gly residues" evidence="5">
    <location>
        <begin position="1"/>
        <end position="11"/>
    </location>
</feature>
<dbReference type="CDD" id="cd14498">
    <property type="entry name" value="DSP"/>
    <property type="match status" value="1"/>
</dbReference>
<reference evidence="8 9" key="1">
    <citation type="journal article" date="2023" name="Commun. Biol.">
        <title>Genome analysis of Parmales, the sister group of diatoms, reveals the evolutionary specialization of diatoms from phago-mixotrophs to photoautotrophs.</title>
        <authorList>
            <person name="Ban H."/>
            <person name="Sato S."/>
            <person name="Yoshikawa S."/>
            <person name="Yamada K."/>
            <person name="Nakamura Y."/>
            <person name="Ichinomiya M."/>
            <person name="Sato N."/>
            <person name="Blanc-Mathieu R."/>
            <person name="Endo H."/>
            <person name="Kuwata A."/>
            <person name="Ogata H."/>
        </authorList>
    </citation>
    <scope>NUCLEOTIDE SEQUENCE [LARGE SCALE GENOMIC DNA]</scope>
</reference>
<evidence type="ECO:0000256" key="3">
    <source>
        <dbReference type="ARBA" id="ARBA00022801"/>
    </source>
</evidence>
<dbReference type="Pfam" id="PF00782">
    <property type="entry name" value="DSPc"/>
    <property type="match status" value="1"/>
</dbReference>
<dbReference type="InterPro" id="IPR000387">
    <property type="entry name" value="Tyr_Pase_dom"/>
</dbReference>
<dbReference type="PROSITE" id="PS50056">
    <property type="entry name" value="TYR_PHOSPHATASE_2"/>
    <property type="match status" value="1"/>
</dbReference>
<keyword evidence="9" id="KW-1185">Reference proteome</keyword>
<dbReference type="PANTHER" id="PTHR10159:SF519">
    <property type="entry name" value="DUAL SPECIFICITY PROTEIN PHOSPHATASE MPK3"/>
    <property type="match status" value="1"/>
</dbReference>
<sequence length="407" mass="44589">MGTTPKGGTGGTRRKSFENKKPGRSTSTKVHVANDLQLTDIDQPFVPVSSKSPRPAKGESSKSSSRGKKGGVGGKLTEEESRARARKNWKKAGNMAIAIKRFEKSGLEMKEKKAKTEGKGGPGKSGAGRTVSIRVTPKNRDARGNGAFTPTNSNNSTASNSSAGSSARPGAGGAAVSRDPTKEEKRVKAAGGLIRSRPGPLVQNGRINGRGVHRVRFNEKMRGVSVITNHIVIGGRDEANNKELLEKYGITHVLNACKQLQNFYPDDFTYLKINAMDDVKYDIRKDFEASSNFIARVEKMKGRVLVHCIAGVSRSVCCVLMHLMRHHDVCLNQAYRHIKDVRPFIHPNEAFMYQMAMFEVDTFGFTSVAGPKSGKWWDFYAWNDDKHNYERGGEQGALLSTGMCVIL</sequence>
<dbReference type="PANTHER" id="PTHR10159">
    <property type="entry name" value="DUAL SPECIFICITY PROTEIN PHOSPHATASE"/>
    <property type="match status" value="1"/>
</dbReference>
<evidence type="ECO:0000259" key="7">
    <source>
        <dbReference type="PROSITE" id="PS50056"/>
    </source>
</evidence>
<keyword evidence="4" id="KW-0904">Protein phosphatase</keyword>
<dbReference type="InterPro" id="IPR029021">
    <property type="entry name" value="Prot-tyrosine_phosphatase-like"/>
</dbReference>
<feature type="domain" description="Tyrosine specific protein phosphatases" evidence="7">
    <location>
        <begin position="291"/>
        <end position="343"/>
    </location>
</feature>
<dbReference type="Proteomes" id="UP001165060">
    <property type="component" value="Unassembled WGS sequence"/>
</dbReference>
<evidence type="ECO:0000313" key="8">
    <source>
        <dbReference type="EMBL" id="GMI26065.1"/>
    </source>
</evidence>
<dbReference type="InterPro" id="IPR000340">
    <property type="entry name" value="Dual-sp_phosphatase_cat-dom"/>
</dbReference>
<dbReference type="PROSITE" id="PS50054">
    <property type="entry name" value="TYR_PHOSPHATASE_DUAL"/>
    <property type="match status" value="1"/>
</dbReference>
<gene>
    <name evidence="8" type="ORF">TeGR_g2778</name>
</gene>
<feature type="domain" description="Tyrosine-protein phosphatase" evidence="6">
    <location>
        <begin position="223"/>
        <end position="364"/>
    </location>
</feature>
<protein>
    <recommendedName>
        <fullName evidence="2">protein-tyrosine-phosphatase</fullName>
        <ecNumber evidence="2">3.1.3.48</ecNumber>
    </recommendedName>
</protein>
<keyword evidence="3" id="KW-0378">Hydrolase</keyword>
<comment type="similarity">
    <text evidence="1">Belongs to the protein-tyrosine phosphatase family. Non-receptor class dual specificity subfamily.</text>
</comment>
<feature type="compositionally biased region" description="Low complexity" evidence="5">
    <location>
        <begin position="152"/>
        <end position="177"/>
    </location>
</feature>
<evidence type="ECO:0000256" key="1">
    <source>
        <dbReference type="ARBA" id="ARBA00008601"/>
    </source>
</evidence>
<evidence type="ECO:0000256" key="2">
    <source>
        <dbReference type="ARBA" id="ARBA00013064"/>
    </source>
</evidence>
<dbReference type="InterPro" id="IPR020422">
    <property type="entry name" value="TYR_PHOSPHATASE_DUAL_dom"/>
</dbReference>
<name>A0ABQ6MHG2_9STRA</name>
<organism evidence="8 9">
    <name type="scientific">Tetraparma gracilis</name>
    <dbReference type="NCBI Taxonomy" id="2962635"/>
    <lineage>
        <taxon>Eukaryota</taxon>
        <taxon>Sar</taxon>
        <taxon>Stramenopiles</taxon>
        <taxon>Ochrophyta</taxon>
        <taxon>Bolidophyceae</taxon>
        <taxon>Parmales</taxon>
        <taxon>Triparmaceae</taxon>
        <taxon>Tetraparma</taxon>
    </lineage>
</organism>
<evidence type="ECO:0000256" key="4">
    <source>
        <dbReference type="ARBA" id="ARBA00022912"/>
    </source>
</evidence>
<feature type="compositionally biased region" description="Basic and acidic residues" evidence="5">
    <location>
        <begin position="100"/>
        <end position="118"/>
    </location>
</feature>
<proteinExistence type="inferred from homology"/>
<dbReference type="Gene3D" id="3.90.190.10">
    <property type="entry name" value="Protein tyrosine phosphatase superfamily"/>
    <property type="match status" value="1"/>
</dbReference>
<evidence type="ECO:0000313" key="9">
    <source>
        <dbReference type="Proteomes" id="UP001165060"/>
    </source>
</evidence>
<dbReference type="EC" id="3.1.3.48" evidence="2"/>
<dbReference type="EMBL" id="BRYB01002827">
    <property type="protein sequence ID" value="GMI26065.1"/>
    <property type="molecule type" value="Genomic_DNA"/>
</dbReference>
<evidence type="ECO:0000259" key="6">
    <source>
        <dbReference type="PROSITE" id="PS50054"/>
    </source>
</evidence>
<dbReference type="SUPFAM" id="SSF52799">
    <property type="entry name" value="(Phosphotyrosine protein) phosphatases II"/>
    <property type="match status" value="1"/>
</dbReference>
<feature type="region of interest" description="Disordered" evidence="5">
    <location>
        <begin position="1"/>
        <end position="187"/>
    </location>
</feature>
<evidence type="ECO:0000256" key="5">
    <source>
        <dbReference type="SAM" id="MobiDB-lite"/>
    </source>
</evidence>
<dbReference type="SMART" id="SM00195">
    <property type="entry name" value="DSPc"/>
    <property type="match status" value="1"/>
</dbReference>
<accession>A0ABQ6MHG2</accession>